<dbReference type="Proteomes" id="UP000500857">
    <property type="component" value="Chromosome"/>
</dbReference>
<feature type="compositionally biased region" description="Basic and acidic residues" evidence="1">
    <location>
        <begin position="16"/>
        <end position="36"/>
    </location>
</feature>
<dbReference type="KEGG" id="oxy:HCG48_00870"/>
<dbReference type="RefSeq" id="WP_168567474.1">
    <property type="nucleotide sequence ID" value="NZ_CP051167.1"/>
</dbReference>
<feature type="region of interest" description="Disordered" evidence="1">
    <location>
        <begin position="55"/>
        <end position="85"/>
    </location>
</feature>
<organism evidence="2 3">
    <name type="scientific">Oxynema aestuarii AP17</name>
    <dbReference type="NCBI Taxonomy" id="2064643"/>
    <lineage>
        <taxon>Bacteria</taxon>
        <taxon>Bacillati</taxon>
        <taxon>Cyanobacteriota</taxon>
        <taxon>Cyanophyceae</taxon>
        <taxon>Oscillatoriophycideae</taxon>
        <taxon>Oscillatoriales</taxon>
        <taxon>Oscillatoriaceae</taxon>
        <taxon>Oxynema</taxon>
        <taxon>Oxynema aestuarii</taxon>
    </lineage>
</organism>
<dbReference type="AlphaFoldDB" id="A0A6H1TT45"/>
<sequence length="85" mass="10123">MIDLDSWRDRSRRSASARDRAKPRRGENEQRYEPIRGDRYDRYFRASLRHPQAVWRPRYGDRPSAPKRSSRSVPTTVTPLNIDPL</sequence>
<name>A0A6H1TT45_9CYAN</name>
<feature type="region of interest" description="Disordered" evidence="1">
    <location>
        <begin position="1"/>
        <end position="36"/>
    </location>
</feature>
<protein>
    <submittedName>
        <fullName evidence="2">Uncharacterized protein</fullName>
    </submittedName>
</protein>
<evidence type="ECO:0000313" key="3">
    <source>
        <dbReference type="Proteomes" id="UP000500857"/>
    </source>
</evidence>
<keyword evidence="3" id="KW-1185">Reference proteome</keyword>
<reference evidence="2 3" key="1">
    <citation type="submission" date="2020-04" db="EMBL/GenBank/DDBJ databases">
        <authorList>
            <person name="Basu S."/>
            <person name="Maruthanayagam V."/>
            <person name="Chakraborty S."/>
            <person name="Pramanik A."/>
            <person name="Mukherjee J."/>
            <person name="Brink B."/>
        </authorList>
    </citation>
    <scope>NUCLEOTIDE SEQUENCE [LARGE SCALE GENOMIC DNA]</scope>
    <source>
        <strain evidence="2 3">AP17</strain>
    </source>
</reference>
<gene>
    <name evidence="2" type="ORF">HCG48_00870</name>
</gene>
<dbReference type="EMBL" id="CP051167">
    <property type="protein sequence ID" value="QIZ69317.1"/>
    <property type="molecule type" value="Genomic_DNA"/>
</dbReference>
<evidence type="ECO:0000313" key="2">
    <source>
        <dbReference type="EMBL" id="QIZ69317.1"/>
    </source>
</evidence>
<accession>A0A6H1TT45</accession>
<evidence type="ECO:0000256" key="1">
    <source>
        <dbReference type="SAM" id="MobiDB-lite"/>
    </source>
</evidence>
<proteinExistence type="predicted"/>